<dbReference type="EMBL" id="JASCZI010030357">
    <property type="protein sequence ID" value="MED6121763.1"/>
    <property type="molecule type" value="Genomic_DNA"/>
</dbReference>
<feature type="region of interest" description="Disordered" evidence="1">
    <location>
        <begin position="173"/>
        <end position="243"/>
    </location>
</feature>
<evidence type="ECO:0000313" key="2">
    <source>
        <dbReference type="EMBL" id="MED6121763.1"/>
    </source>
</evidence>
<gene>
    <name evidence="2" type="ORF">PIB30_033199</name>
</gene>
<proteinExistence type="predicted"/>
<reference evidence="2 3" key="1">
    <citation type="journal article" date="2023" name="Plants (Basel)">
        <title>Bridging the Gap: Combining Genomics and Transcriptomics Approaches to Understand Stylosanthes scabra, an Orphan Legume from the Brazilian Caatinga.</title>
        <authorList>
            <person name="Ferreira-Neto J.R.C."/>
            <person name="da Silva M.D."/>
            <person name="Binneck E."/>
            <person name="de Melo N.F."/>
            <person name="da Silva R.H."/>
            <person name="de Melo A.L.T.M."/>
            <person name="Pandolfi V."/>
            <person name="Bustamante F.O."/>
            <person name="Brasileiro-Vidal A.C."/>
            <person name="Benko-Iseppon A.M."/>
        </authorList>
    </citation>
    <scope>NUCLEOTIDE SEQUENCE [LARGE SCALE GENOMIC DNA]</scope>
    <source>
        <tissue evidence="2">Leaves</tissue>
    </source>
</reference>
<dbReference type="Proteomes" id="UP001341840">
    <property type="component" value="Unassembled WGS sequence"/>
</dbReference>
<accession>A0ABU6RDA5</accession>
<sequence>MASIWRNPEEFWVVEMKPKIYQFFFKKEIDMEGVLKGAPWLFRNAWMGLAEHYKTPKLGEKIATSMGDVIDCEVYESNRTQERFLKATVKMKIDTPFKEGMNLGNKKDGTTWVDFRFKSTPAIATLDVSSQREELVIAVKKGNQIQEPYVELESQEPEIFKNQKVEQQMIRMQMKEQKHTDDEEKGKNKPSKKWEENTIILQDDTNAERAVKNPIGRKWKRSTRETIPNTDRTTEERINQKRK</sequence>
<comment type="caution">
    <text evidence="2">The sequence shown here is derived from an EMBL/GenBank/DDBJ whole genome shotgun (WGS) entry which is preliminary data.</text>
</comment>
<feature type="compositionally biased region" description="Basic and acidic residues" evidence="1">
    <location>
        <begin position="173"/>
        <end position="196"/>
    </location>
</feature>
<organism evidence="2 3">
    <name type="scientific">Stylosanthes scabra</name>
    <dbReference type="NCBI Taxonomy" id="79078"/>
    <lineage>
        <taxon>Eukaryota</taxon>
        <taxon>Viridiplantae</taxon>
        <taxon>Streptophyta</taxon>
        <taxon>Embryophyta</taxon>
        <taxon>Tracheophyta</taxon>
        <taxon>Spermatophyta</taxon>
        <taxon>Magnoliopsida</taxon>
        <taxon>eudicotyledons</taxon>
        <taxon>Gunneridae</taxon>
        <taxon>Pentapetalae</taxon>
        <taxon>rosids</taxon>
        <taxon>fabids</taxon>
        <taxon>Fabales</taxon>
        <taxon>Fabaceae</taxon>
        <taxon>Papilionoideae</taxon>
        <taxon>50 kb inversion clade</taxon>
        <taxon>dalbergioids sensu lato</taxon>
        <taxon>Dalbergieae</taxon>
        <taxon>Pterocarpus clade</taxon>
        <taxon>Stylosanthes</taxon>
    </lineage>
</organism>
<name>A0ABU6RDA5_9FABA</name>
<evidence type="ECO:0000256" key="1">
    <source>
        <dbReference type="SAM" id="MobiDB-lite"/>
    </source>
</evidence>
<keyword evidence="3" id="KW-1185">Reference proteome</keyword>
<protein>
    <recommendedName>
        <fullName evidence="4">DUF4283 domain-containing protein</fullName>
    </recommendedName>
</protein>
<feature type="compositionally biased region" description="Basic and acidic residues" evidence="1">
    <location>
        <begin position="232"/>
        <end position="243"/>
    </location>
</feature>
<evidence type="ECO:0000313" key="3">
    <source>
        <dbReference type="Proteomes" id="UP001341840"/>
    </source>
</evidence>
<evidence type="ECO:0008006" key="4">
    <source>
        <dbReference type="Google" id="ProtNLM"/>
    </source>
</evidence>